<evidence type="ECO:0000256" key="12">
    <source>
        <dbReference type="ARBA" id="ARBA00044632"/>
    </source>
</evidence>
<protein>
    <recommendedName>
        <fullName evidence="13">Endonuclease 8</fullName>
    </recommendedName>
    <alternativeName>
        <fullName evidence="13">DNA glycosylase/AP lyase Nei</fullName>
        <ecNumber evidence="13">3.2.2.-</ecNumber>
        <ecNumber evidence="13">4.2.99.18</ecNumber>
    </alternativeName>
    <alternativeName>
        <fullName evidence="13">DNA-(apurinic or apyrimidinic site) lyase Nei</fullName>
    </alternativeName>
    <alternativeName>
        <fullName evidence="13">Endonuclease VIII</fullName>
    </alternativeName>
</protein>
<dbReference type="Proteomes" id="UP000682928">
    <property type="component" value="Chromosome"/>
</dbReference>
<keyword evidence="11 13" id="KW-0326">Glycosidase</keyword>
<evidence type="ECO:0000256" key="3">
    <source>
        <dbReference type="ARBA" id="ARBA00022763"/>
    </source>
</evidence>
<feature type="domain" description="FPG-type" evidence="14">
    <location>
        <begin position="229"/>
        <end position="263"/>
    </location>
</feature>
<feature type="active site" description="Schiff-base intermediate with DNA" evidence="13">
    <location>
        <position position="2"/>
    </location>
</feature>
<comment type="similarity">
    <text evidence="1 13">Belongs to the FPG family.</text>
</comment>
<dbReference type="RefSeq" id="WP_088219953.1">
    <property type="nucleotide sequence ID" value="NZ_AP024590.1"/>
</dbReference>
<dbReference type="SUPFAM" id="SSF81624">
    <property type="entry name" value="N-terminal domain of MutM-like DNA repair proteins"/>
    <property type="match status" value="1"/>
</dbReference>
<evidence type="ECO:0000256" key="8">
    <source>
        <dbReference type="ARBA" id="ARBA00023204"/>
    </source>
</evidence>
<gene>
    <name evidence="13 16" type="primary">nei</name>
    <name evidence="16" type="ORF">ENKO_30110</name>
</gene>
<feature type="active site" description="Proton donor; for delta-elimination activity" evidence="13">
    <location>
        <position position="253"/>
    </location>
</feature>
<dbReference type="Gene3D" id="1.10.8.50">
    <property type="match status" value="1"/>
</dbReference>
<dbReference type="EMBL" id="AP024590">
    <property type="protein sequence ID" value="BCU56417.1"/>
    <property type="molecule type" value="Genomic_DNA"/>
</dbReference>
<dbReference type="PANTHER" id="PTHR42697">
    <property type="entry name" value="ENDONUCLEASE 8"/>
    <property type="match status" value="1"/>
</dbReference>
<keyword evidence="10 13" id="KW-0511">Multifunctional enzyme</keyword>
<dbReference type="GO" id="GO:0140078">
    <property type="term" value="F:class I DNA-(apurinic or apyrimidinic site) endonuclease activity"/>
    <property type="evidence" value="ECO:0007669"/>
    <property type="project" value="UniProtKB-EC"/>
</dbReference>
<dbReference type="InterPro" id="IPR015887">
    <property type="entry name" value="DNA_glyclase_Znf_dom_DNA_BS"/>
</dbReference>
<evidence type="ECO:0000256" key="13">
    <source>
        <dbReference type="HAMAP-Rule" id="MF_01253"/>
    </source>
</evidence>
<dbReference type="GO" id="GO:0000703">
    <property type="term" value="F:oxidized pyrimidine nucleobase lesion DNA N-glycosylase activity"/>
    <property type="evidence" value="ECO:0007669"/>
    <property type="project" value="UniProtKB-UniRule"/>
</dbReference>
<dbReference type="InterPro" id="IPR010979">
    <property type="entry name" value="Ribosomal_uS13-like_H2TH"/>
</dbReference>
<dbReference type="GO" id="GO:0003684">
    <property type="term" value="F:damaged DNA binding"/>
    <property type="evidence" value="ECO:0007669"/>
    <property type="project" value="InterPro"/>
</dbReference>
<feature type="binding site" evidence="13">
    <location>
        <position position="169"/>
    </location>
    <ligand>
        <name>DNA</name>
        <dbReference type="ChEBI" id="CHEBI:16991"/>
    </ligand>
</feature>
<evidence type="ECO:0000256" key="2">
    <source>
        <dbReference type="ARBA" id="ARBA00022723"/>
    </source>
</evidence>
<dbReference type="InterPro" id="IPR044091">
    <property type="entry name" value="EcNei-like_N"/>
</dbReference>
<keyword evidence="7 13" id="KW-0238">DNA-binding</keyword>
<evidence type="ECO:0000313" key="17">
    <source>
        <dbReference type="Proteomes" id="UP000682928"/>
    </source>
</evidence>
<comment type="function">
    <text evidence="13">Involved in base excision repair of DNA damaged by oxidation or by mutagenic agents. Acts as DNA glycosylase that recognizes and removes damaged bases. Has a preference for oxidized pyrimidines, such as thymine glycol, 5,6-dihydrouracil and 5,6-dihydrothymine. Has AP (apurinic/apyrimidinic) lyase activity and introduces nicks in the DNA strand. Cleaves the DNA backbone by beta-delta elimination to generate a single-strand break at the site of the removed base with both 3'- and 5'-phosphates.</text>
</comment>
<dbReference type="InterPro" id="IPR035937">
    <property type="entry name" value="FPG_N"/>
</dbReference>
<evidence type="ECO:0000256" key="1">
    <source>
        <dbReference type="ARBA" id="ARBA00009409"/>
    </source>
</evidence>
<dbReference type="InterPro" id="IPR015886">
    <property type="entry name" value="H2TH_FPG"/>
</dbReference>
<dbReference type="InterPro" id="IPR023713">
    <property type="entry name" value="Endonuclease-VIII"/>
</dbReference>
<feature type="initiator methionine" description="Removed" evidence="13">
    <location>
        <position position="1"/>
    </location>
</feature>
<keyword evidence="4 13" id="KW-0863">Zinc-finger</keyword>
<dbReference type="EC" id="3.2.2.-" evidence="13"/>
<dbReference type="HAMAP" id="MF_01253">
    <property type="entry name" value="Endonuclease_8"/>
    <property type="match status" value="1"/>
</dbReference>
<feature type="active site" description="Proton donor; for beta-elimination activity" evidence="13">
    <location>
        <position position="53"/>
    </location>
</feature>
<keyword evidence="3 13" id="KW-0227">DNA damage</keyword>
<evidence type="ECO:0000256" key="11">
    <source>
        <dbReference type="ARBA" id="ARBA00023295"/>
    </source>
</evidence>
<dbReference type="InterPro" id="IPR012319">
    <property type="entry name" value="FPG_cat"/>
</dbReference>
<proteinExistence type="inferred from homology"/>
<sequence length="263" mass="29410">MPEGPEIRRAADTLEAAIGGQPLTDAWFAFEHLQPYAADLIGQHVTHMETRGKALLTHFSGGLTLYSHNQLYGVWRVVKAGETPQTTRILRVKLQTAARAILLYSASDIKLLTPEQLACHPFLQRVGPDVLDMTLTVEEVKARLCSPKFCRRQFSGLLLDQAFLAGLGNYLRVEILWHSGLAPQHKAVQLSDAQLDVLAQALLEIPRLSYQTRGKAKENKHHGALFRFKVFHRAGKKCERCGGIIEKTTLSSRPFYWCPGCQV</sequence>
<evidence type="ECO:0000259" key="15">
    <source>
        <dbReference type="PROSITE" id="PS51068"/>
    </source>
</evidence>
<dbReference type="SUPFAM" id="SSF46946">
    <property type="entry name" value="S13-like H2TH domain"/>
    <property type="match status" value="1"/>
</dbReference>
<dbReference type="Pfam" id="PF06831">
    <property type="entry name" value="H2TH"/>
    <property type="match status" value="1"/>
</dbReference>
<dbReference type="PROSITE" id="PS51068">
    <property type="entry name" value="FPG_CAT"/>
    <property type="match status" value="1"/>
</dbReference>
<dbReference type="Pfam" id="PF01149">
    <property type="entry name" value="Fapy_DNA_glyco"/>
    <property type="match status" value="1"/>
</dbReference>
<keyword evidence="16" id="KW-0540">Nuclease</keyword>
<dbReference type="SMART" id="SM01232">
    <property type="entry name" value="H2TH"/>
    <property type="match status" value="1"/>
</dbReference>
<dbReference type="InterPro" id="IPR010663">
    <property type="entry name" value="Znf_FPG/IleRS"/>
</dbReference>
<keyword evidence="16" id="KW-0255">Endonuclease</keyword>
<feature type="binding site" evidence="13">
    <location>
        <position position="125"/>
    </location>
    <ligand>
        <name>DNA</name>
        <dbReference type="ChEBI" id="CHEBI:16991"/>
    </ligand>
</feature>
<dbReference type="GO" id="GO:0008270">
    <property type="term" value="F:zinc ion binding"/>
    <property type="evidence" value="ECO:0007669"/>
    <property type="project" value="UniProtKB-UniRule"/>
</dbReference>
<dbReference type="AlphaFoldDB" id="A0AA86IZ25"/>
<dbReference type="SMART" id="SM00898">
    <property type="entry name" value="Fapy_DNA_glyco"/>
    <property type="match status" value="1"/>
</dbReference>
<dbReference type="SUPFAM" id="SSF57716">
    <property type="entry name" value="Glucocorticoid receptor-like (DNA-binding domain)"/>
    <property type="match status" value="1"/>
</dbReference>
<dbReference type="FunFam" id="1.10.8.50:FF:000005">
    <property type="entry name" value="Endonuclease 8"/>
    <property type="match status" value="1"/>
</dbReference>
<dbReference type="GO" id="GO:0006284">
    <property type="term" value="P:base-excision repair"/>
    <property type="evidence" value="ECO:0007669"/>
    <property type="project" value="InterPro"/>
</dbReference>
<evidence type="ECO:0000256" key="6">
    <source>
        <dbReference type="ARBA" id="ARBA00022833"/>
    </source>
</evidence>
<reference evidence="16" key="1">
    <citation type="submission" date="2021-04" db="EMBL/GenBank/DDBJ databases">
        <title>Difference and commonality of drug resistance evolution in various bacteria. and drug sensitivity profiles.</title>
        <authorList>
            <person name="Maeda T."/>
            <person name="Shibai A."/>
            <person name="Kawada K."/>
            <person name="Kotani H."/>
            <person name="Tarusawa Y."/>
            <person name="Tanabe K."/>
            <person name="Furusawa C."/>
        </authorList>
    </citation>
    <scope>NUCLEOTIDE SEQUENCE</scope>
    <source>
        <strain evidence="16">JCM 8580</strain>
    </source>
</reference>
<comment type="catalytic activity">
    <reaction evidence="12 13">
        <text>2'-deoxyribonucleotide-(2'-deoxyribose 5'-phosphate)-2'-deoxyribonucleotide-DNA = a 3'-end 2'-deoxyribonucleotide-(2,3-dehydro-2,3-deoxyribose 5'-phosphate)-DNA + a 5'-end 5'-phospho-2'-deoxyribonucleoside-DNA + H(+)</text>
        <dbReference type="Rhea" id="RHEA:66592"/>
        <dbReference type="Rhea" id="RHEA-COMP:13180"/>
        <dbReference type="Rhea" id="RHEA-COMP:16897"/>
        <dbReference type="Rhea" id="RHEA-COMP:17067"/>
        <dbReference type="ChEBI" id="CHEBI:15378"/>
        <dbReference type="ChEBI" id="CHEBI:136412"/>
        <dbReference type="ChEBI" id="CHEBI:157695"/>
        <dbReference type="ChEBI" id="CHEBI:167181"/>
        <dbReference type="EC" id="4.2.99.18"/>
    </reaction>
</comment>
<evidence type="ECO:0000256" key="7">
    <source>
        <dbReference type="ARBA" id="ARBA00023125"/>
    </source>
</evidence>
<feature type="binding site" evidence="13">
    <location>
        <position position="70"/>
    </location>
    <ligand>
        <name>DNA</name>
        <dbReference type="ChEBI" id="CHEBI:16991"/>
    </ligand>
</feature>
<keyword evidence="2 13" id="KW-0479">Metal-binding</keyword>
<name>A0AA86IZ25_9ENTR</name>
<feature type="active site" description="Proton donor" evidence="13">
    <location>
        <position position="3"/>
    </location>
</feature>
<evidence type="ECO:0000256" key="4">
    <source>
        <dbReference type="ARBA" id="ARBA00022771"/>
    </source>
</evidence>
<evidence type="ECO:0000256" key="9">
    <source>
        <dbReference type="ARBA" id="ARBA00023239"/>
    </source>
</evidence>
<dbReference type="Gene3D" id="3.20.190.10">
    <property type="entry name" value="MutM-like, N-terminal"/>
    <property type="match status" value="1"/>
</dbReference>
<keyword evidence="5 13" id="KW-0378">Hydrolase</keyword>
<comment type="cofactor">
    <cofactor evidence="13">
        <name>Zn(2+)</name>
        <dbReference type="ChEBI" id="CHEBI:29105"/>
    </cofactor>
    <text evidence="13">Binds 1 zinc ion per subunit.</text>
</comment>
<keyword evidence="8 13" id="KW-0234">DNA repair</keyword>
<dbReference type="PROSITE" id="PS01242">
    <property type="entry name" value="ZF_FPG_1"/>
    <property type="match status" value="1"/>
</dbReference>
<dbReference type="Pfam" id="PF06827">
    <property type="entry name" value="zf-FPG_IleRS"/>
    <property type="match status" value="1"/>
</dbReference>
<feature type="domain" description="Formamidopyrimidine-DNA glycosylase catalytic" evidence="15">
    <location>
        <begin position="2"/>
        <end position="118"/>
    </location>
</feature>
<dbReference type="FunFam" id="3.20.190.10:FF:000002">
    <property type="entry name" value="Endonuclease 8"/>
    <property type="match status" value="1"/>
</dbReference>
<dbReference type="CDD" id="cd08965">
    <property type="entry name" value="EcNei-like_N"/>
    <property type="match status" value="1"/>
</dbReference>
<dbReference type="PROSITE" id="PS51066">
    <property type="entry name" value="ZF_FPG_2"/>
    <property type="match status" value="1"/>
</dbReference>
<evidence type="ECO:0000313" key="16">
    <source>
        <dbReference type="EMBL" id="BCU56417.1"/>
    </source>
</evidence>
<accession>A0AA86IZ25</accession>
<evidence type="ECO:0000256" key="10">
    <source>
        <dbReference type="ARBA" id="ARBA00023268"/>
    </source>
</evidence>
<dbReference type="PANTHER" id="PTHR42697:SF1">
    <property type="entry name" value="ENDONUCLEASE 8"/>
    <property type="match status" value="1"/>
</dbReference>
<organism evidence="16 17">
    <name type="scientific">Enterobacter kobei</name>
    <dbReference type="NCBI Taxonomy" id="208224"/>
    <lineage>
        <taxon>Bacteria</taxon>
        <taxon>Pseudomonadati</taxon>
        <taxon>Pseudomonadota</taxon>
        <taxon>Gammaproteobacteria</taxon>
        <taxon>Enterobacterales</taxon>
        <taxon>Enterobacteriaceae</taxon>
        <taxon>Enterobacter</taxon>
        <taxon>Enterobacter cloacae complex</taxon>
    </lineage>
</organism>
<dbReference type="InterPro" id="IPR000214">
    <property type="entry name" value="Znf_DNA_glyclase/AP_lyase"/>
</dbReference>
<dbReference type="NCBIfam" id="NF007763">
    <property type="entry name" value="PRK10445.1"/>
    <property type="match status" value="1"/>
</dbReference>
<evidence type="ECO:0000256" key="5">
    <source>
        <dbReference type="ARBA" id="ARBA00022801"/>
    </source>
</evidence>
<evidence type="ECO:0000259" key="14">
    <source>
        <dbReference type="PROSITE" id="PS51066"/>
    </source>
</evidence>
<dbReference type="EC" id="4.2.99.18" evidence="13"/>
<keyword evidence="9 13" id="KW-0456">Lyase</keyword>
<keyword evidence="6 13" id="KW-0862">Zinc</keyword>